<evidence type="ECO:0008006" key="2">
    <source>
        <dbReference type="Google" id="ProtNLM"/>
    </source>
</evidence>
<gene>
    <name evidence="1" type="ORF">S01H4_21429</name>
</gene>
<name>X1ADA7_9ZZZZ</name>
<organism evidence="1">
    <name type="scientific">marine sediment metagenome</name>
    <dbReference type="NCBI Taxonomy" id="412755"/>
    <lineage>
        <taxon>unclassified sequences</taxon>
        <taxon>metagenomes</taxon>
        <taxon>ecological metagenomes</taxon>
    </lineage>
</organism>
<evidence type="ECO:0000313" key="1">
    <source>
        <dbReference type="EMBL" id="GAG79939.1"/>
    </source>
</evidence>
<feature type="non-terminal residue" evidence="1">
    <location>
        <position position="1"/>
    </location>
</feature>
<accession>X1ADA7</accession>
<dbReference type="SUPFAM" id="SSF53335">
    <property type="entry name" value="S-adenosyl-L-methionine-dependent methyltransferases"/>
    <property type="match status" value="1"/>
</dbReference>
<dbReference type="AlphaFoldDB" id="X1ADA7"/>
<proteinExistence type="predicted"/>
<dbReference type="EMBL" id="BART01009709">
    <property type="protein sequence ID" value="GAG79939.1"/>
    <property type="molecule type" value="Genomic_DNA"/>
</dbReference>
<comment type="caution">
    <text evidence="1">The sequence shown here is derived from an EMBL/GenBank/DDBJ whole genome shotgun (WGS) entry which is preliminary data.</text>
</comment>
<protein>
    <recommendedName>
        <fullName evidence="2">ParB/Sulfiredoxin domain-containing protein</fullName>
    </recommendedName>
</protein>
<dbReference type="InterPro" id="IPR029063">
    <property type="entry name" value="SAM-dependent_MTases_sf"/>
</dbReference>
<reference evidence="1" key="1">
    <citation type="journal article" date="2014" name="Front. Microbiol.">
        <title>High frequency of phylogenetically diverse reductive dehalogenase-homologous genes in deep subseafloor sedimentary metagenomes.</title>
        <authorList>
            <person name="Kawai M."/>
            <person name="Futagami T."/>
            <person name="Toyoda A."/>
            <person name="Takaki Y."/>
            <person name="Nishi S."/>
            <person name="Hori S."/>
            <person name="Arai W."/>
            <person name="Tsubouchi T."/>
            <person name="Morono Y."/>
            <person name="Uchiyama I."/>
            <person name="Ito T."/>
            <person name="Fujiyama A."/>
            <person name="Inagaki F."/>
            <person name="Takami H."/>
        </authorList>
    </citation>
    <scope>NUCLEOTIDE SEQUENCE</scope>
    <source>
        <strain evidence="1">Expedition CK06-06</strain>
    </source>
</reference>
<sequence length="155" mass="18199">KNGYDQDKEKRIRVKIRSDGMIECTDGHHRISMLRHMGHPKQILVDVRMGLDTQTSNPRARKWRDIKQKAFDLYNKKFLYQPIDHPDFADWEVNRSCVDRFEHILSFVGSVDGKRILDIGSCTGWFCHRLVERGARAVGVEKHRGRVDIARMRLL</sequence>
<dbReference type="Gene3D" id="3.40.50.150">
    <property type="entry name" value="Vaccinia Virus protein VP39"/>
    <property type="match status" value="1"/>
</dbReference>